<dbReference type="Proteomes" id="UP000811246">
    <property type="component" value="Chromosome 4"/>
</dbReference>
<protein>
    <recommendedName>
        <fullName evidence="4">Reverse transcriptase domain-containing protein</fullName>
    </recommendedName>
</protein>
<comment type="caution">
    <text evidence="2">The sequence shown here is derived from an EMBL/GenBank/DDBJ whole genome shotgun (WGS) entry which is preliminary data.</text>
</comment>
<dbReference type="AlphaFoldDB" id="A0A922FDK8"/>
<gene>
    <name evidence="2" type="ORF">I3842_04G133200</name>
</gene>
<organism evidence="2 3">
    <name type="scientific">Carya illinoinensis</name>
    <name type="common">Pecan</name>
    <dbReference type="NCBI Taxonomy" id="32201"/>
    <lineage>
        <taxon>Eukaryota</taxon>
        <taxon>Viridiplantae</taxon>
        <taxon>Streptophyta</taxon>
        <taxon>Embryophyta</taxon>
        <taxon>Tracheophyta</taxon>
        <taxon>Spermatophyta</taxon>
        <taxon>Magnoliopsida</taxon>
        <taxon>eudicotyledons</taxon>
        <taxon>Gunneridae</taxon>
        <taxon>Pentapetalae</taxon>
        <taxon>rosids</taxon>
        <taxon>fabids</taxon>
        <taxon>Fagales</taxon>
        <taxon>Juglandaceae</taxon>
        <taxon>Carya</taxon>
    </lineage>
</organism>
<sequence>MLCMGFHSQFIHLIMMCIAPISYKVLVNGFTTQPIKPTRGLRQGCPLSPYFLCAEALSLLLKQAEEQHHLRGISVCHNASRPSYVWRSIYEAKSMIKAGSLWRIGRGDKIKIWTDN</sequence>
<dbReference type="EMBL" id="CM031828">
    <property type="protein sequence ID" value="KAG6718067.1"/>
    <property type="molecule type" value="Genomic_DNA"/>
</dbReference>
<name>A0A922FDK8_CARIL</name>
<dbReference type="PANTHER" id="PTHR46890">
    <property type="entry name" value="NON-LTR RETROLELEMENT REVERSE TRANSCRIPTASE-LIKE PROTEIN-RELATED"/>
    <property type="match status" value="1"/>
</dbReference>
<keyword evidence="1" id="KW-0472">Membrane</keyword>
<dbReference type="PANTHER" id="PTHR46890:SF48">
    <property type="entry name" value="RNA-DIRECTED DNA POLYMERASE"/>
    <property type="match status" value="1"/>
</dbReference>
<feature type="transmembrane region" description="Helical" evidence="1">
    <location>
        <begin position="6"/>
        <end position="26"/>
    </location>
</feature>
<keyword evidence="1" id="KW-0812">Transmembrane</keyword>
<evidence type="ECO:0008006" key="4">
    <source>
        <dbReference type="Google" id="ProtNLM"/>
    </source>
</evidence>
<dbReference type="InterPro" id="IPR052343">
    <property type="entry name" value="Retrotransposon-Effector_Assoc"/>
</dbReference>
<evidence type="ECO:0000313" key="2">
    <source>
        <dbReference type="EMBL" id="KAG6718067.1"/>
    </source>
</evidence>
<evidence type="ECO:0000313" key="3">
    <source>
        <dbReference type="Proteomes" id="UP000811246"/>
    </source>
</evidence>
<keyword evidence="1" id="KW-1133">Transmembrane helix</keyword>
<accession>A0A922FDK8</accession>
<evidence type="ECO:0000256" key="1">
    <source>
        <dbReference type="SAM" id="Phobius"/>
    </source>
</evidence>
<proteinExistence type="predicted"/>
<reference evidence="2" key="1">
    <citation type="submission" date="2021-01" db="EMBL/GenBank/DDBJ databases">
        <authorList>
            <person name="Lovell J.T."/>
            <person name="Bentley N."/>
            <person name="Bhattarai G."/>
            <person name="Jenkins J.W."/>
            <person name="Sreedasyam A."/>
            <person name="Alarcon Y."/>
            <person name="Bock C."/>
            <person name="Boston L."/>
            <person name="Carlson J."/>
            <person name="Cervantes K."/>
            <person name="Clermont K."/>
            <person name="Krom N."/>
            <person name="Kubenka K."/>
            <person name="Mamidi S."/>
            <person name="Mattison C."/>
            <person name="Monteros M."/>
            <person name="Pisani C."/>
            <person name="Plott C."/>
            <person name="Rajasekar S."/>
            <person name="Rhein H.S."/>
            <person name="Rohla C."/>
            <person name="Song M."/>
            <person name="Hilaire R.S."/>
            <person name="Shu S."/>
            <person name="Wells L."/>
            <person name="Wang X."/>
            <person name="Webber J."/>
            <person name="Heerema R.J."/>
            <person name="Klein P."/>
            <person name="Conner P."/>
            <person name="Grauke L."/>
            <person name="Grimwood J."/>
            <person name="Schmutz J."/>
            <person name="Randall J.J."/>
        </authorList>
    </citation>
    <scope>NUCLEOTIDE SEQUENCE</scope>
    <source>
        <tissue evidence="2">Leaf</tissue>
    </source>
</reference>